<dbReference type="Proteomes" id="UP000036771">
    <property type="component" value="Unassembled WGS sequence"/>
</dbReference>
<reference evidence="2 3" key="1">
    <citation type="submission" date="2015-03" db="EMBL/GenBank/DDBJ databases">
        <title>Caedibacter varicaedens, whole genome shotgun sequence.</title>
        <authorList>
            <person name="Suzuki H."/>
            <person name="Dapper A.L."/>
            <person name="Gibson A.K."/>
            <person name="Jackson C."/>
            <person name="Lee H."/>
            <person name="Pejaver V.R."/>
            <person name="Doak T."/>
            <person name="Lynch M."/>
        </authorList>
    </citation>
    <scope>NUCLEOTIDE SEQUENCE [LARGE SCALE GENOMIC DNA]</scope>
</reference>
<dbReference type="OrthoDB" id="8482233at2"/>
<evidence type="ECO:0000313" key="2">
    <source>
        <dbReference type="EMBL" id="GAO98218.1"/>
    </source>
</evidence>
<accession>A0A0K8MDB5</accession>
<protein>
    <submittedName>
        <fullName evidence="2">Uncharacterized protein</fullName>
    </submittedName>
</protein>
<keyword evidence="1" id="KW-0812">Transmembrane</keyword>
<evidence type="ECO:0000256" key="1">
    <source>
        <dbReference type="SAM" id="Phobius"/>
    </source>
</evidence>
<keyword evidence="3" id="KW-1185">Reference proteome</keyword>
<organism evidence="2 3">
    <name type="scientific">Caedimonas varicaedens</name>
    <dbReference type="NCBI Taxonomy" id="1629334"/>
    <lineage>
        <taxon>Bacteria</taxon>
        <taxon>Pseudomonadati</taxon>
        <taxon>Pseudomonadota</taxon>
        <taxon>Alphaproteobacteria</taxon>
        <taxon>Holosporales</taxon>
        <taxon>Caedimonadaceae</taxon>
        <taxon>Caedimonas</taxon>
    </lineage>
</organism>
<feature type="transmembrane region" description="Helical" evidence="1">
    <location>
        <begin position="112"/>
        <end position="131"/>
    </location>
</feature>
<proteinExistence type="predicted"/>
<dbReference type="AlphaFoldDB" id="A0A0K8MDB5"/>
<sequence>MMVAPVIAAAVALAEMTPLISKWLSNSEESVVGTQKIAQQVVELAKKVTHADHPMAAVQALTDDPKLFIQYQQALTTMNHEIERSYLQDRINSRDRDAALIAAGRSNTRADIMVMSAAAGLLFCLIALGYYQGELPGEAVGIISTIAGIFGACLKDAYAFEFGSSRGSKNKDLVSLLGTRGNHSL</sequence>
<keyword evidence="1" id="KW-0472">Membrane</keyword>
<evidence type="ECO:0000313" key="3">
    <source>
        <dbReference type="Proteomes" id="UP000036771"/>
    </source>
</evidence>
<gene>
    <name evidence="2" type="ORF">Cva_00866</name>
</gene>
<comment type="caution">
    <text evidence="2">The sequence shown here is derived from an EMBL/GenBank/DDBJ whole genome shotgun (WGS) entry which is preliminary data.</text>
</comment>
<keyword evidence="1" id="KW-1133">Transmembrane helix</keyword>
<dbReference type="STRING" id="1629334.Cva_00866"/>
<name>A0A0K8MDB5_9PROT</name>
<dbReference type="EMBL" id="BBVC01000033">
    <property type="protein sequence ID" value="GAO98218.1"/>
    <property type="molecule type" value="Genomic_DNA"/>
</dbReference>